<proteinExistence type="predicted"/>
<accession>A0ABQ8PB70</accession>
<organism evidence="2 3">
    <name type="scientific">Cryptosporidium canis</name>
    <dbReference type="NCBI Taxonomy" id="195482"/>
    <lineage>
        <taxon>Eukaryota</taxon>
        <taxon>Sar</taxon>
        <taxon>Alveolata</taxon>
        <taxon>Apicomplexa</taxon>
        <taxon>Conoidasida</taxon>
        <taxon>Coccidia</taxon>
        <taxon>Eucoccidiorida</taxon>
        <taxon>Eimeriorina</taxon>
        <taxon>Cryptosporidiidae</taxon>
        <taxon>Cryptosporidium</taxon>
    </lineage>
</organism>
<dbReference type="Proteomes" id="UP001071777">
    <property type="component" value="Unassembled WGS sequence"/>
</dbReference>
<evidence type="ECO:0000313" key="2">
    <source>
        <dbReference type="EMBL" id="KAJ1612879.1"/>
    </source>
</evidence>
<evidence type="ECO:0000256" key="1">
    <source>
        <dbReference type="SAM" id="MobiDB-lite"/>
    </source>
</evidence>
<evidence type="ECO:0000313" key="3">
    <source>
        <dbReference type="Proteomes" id="UP001071777"/>
    </source>
</evidence>
<feature type="compositionally biased region" description="Basic residues" evidence="1">
    <location>
        <begin position="884"/>
        <end position="893"/>
    </location>
</feature>
<gene>
    <name evidence="2" type="ORF">OJ252_1142</name>
</gene>
<reference evidence="2" key="1">
    <citation type="submission" date="2022-10" db="EMBL/GenBank/DDBJ databases">
        <title>Adaptive evolution leads to modifications in subtelomeric GC content in a zoonotic Cryptosporidium species.</title>
        <authorList>
            <person name="Li J."/>
            <person name="Feng Y."/>
            <person name="Xiao L."/>
        </authorList>
    </citation>
    <scope>NUCLEOTIDE SEQUENCE</scope>
    <source>
        <strain evidence="2">25894</strain>
    </source>
</reference>
<keyword evidence="3" id="KW-1185">Reference proteome</keyword>
<name>A0ABQ8PB70_9CRYT</name>
<sequence length="893" mass="100086">MNSNKRRHKTNKEFAKGWPLTLDNSLLESLKRNVPAREAEFLEEVELYRAKWTGQGSSSSNLISTILQYNDRFPADSFISRLYANPQSILFLFNLIPSLLSTSGSGTPLAHRGRSEVLEFIIKFLFRSLVRHSHVVLSFNKKLDGSLVNLSMGMTHHVQTVFSGNQGLAVVMSLCTSLLVMLSSRSAGYVRNILSNTEVVSGSLSLEYDCFCKTPSRESSYLENKLVQRFPFQSNIKLGNFISCLRYLEGVASLYLLNAERPSFLTPGMRMAAEKTIMSVSVAVLEQMDKLLGLYFPQYKHEHPFGDYSLLYEDEGARLRLLDHIAPIIVQASLKWVAVSQEVSIRRFGDFNKSSHLDMSRFPNILKMVILPIKRDHVSDEISDTLLAFMESCSEHLCLSNKCSVPVSVISGNILVSSLRLSGSISRDMATFAWREEMFSAGTGANRVKILIKYLKVFSPTIVPLLLIFDLMGIPLNSDLSKLEFEDPSLMELYREWQNTCSSVFMSIALETISKVSKISRVKRLTFPAPVMITCRQDCPTGLMSANNDGICLGMDNGLEMQMDLGFDLGLHLDFEPEIPGGIMDFGSETILNPGLLFIPETLGSSESDLGFSPMSRGSTHSRVPLIMDPIQIPELGRHQHRYLHFNQQPLADFPDLSSSLGKESGHVFQKFRREIHSLICGLSLITLRGSSEQMLLSISAWGSICSSLRISSSCSHHLQSLFEDLNGARFRPLGGYLNRIRDLNKGGSAVVSTDMGDIGLIGIQRYFIWSTVEMGEYPEELYHFEGRLDSLVARFSERKSSHLKPRQDHSGDRTGRPRDQQPHNEGGRPNKVHFALLLLPDVPQGHLPAPKRLQADALRQLGTNQDEGVQPRHTQHTSQELHRKSRVHPACL</sequence>
<dbReference type="EMBL" id="JAPCXB010000040">
    <property type="protein sequence ID" value="KAJ1612879.1"/>
    <property type="molecule type" value="Genomic_DNA"/>
</dbReference>
<comment type="caution">
    <text evidence="2">The sequence shown here is derived from an EMBL/GenBank/DDBJ whole genome shotgun (WGS) entry which is preliminary data.</text>
</comment>
<feature type="region of interest" description="Disordered" evidence="1">
    <location>
        <begin position="864"/>
        <end position="893"/>
    </location>
</feature>
<feature type="region of interest" description="Disordered" evidence="1">
    <location>
        <begin position="799"/>
        <end position="830"/>
    </location>
</feature>
<feature type="compositionally biased region" description="Basic and acidic residues" evidence="1">
    <location>
        <begin position="799"/>
        <end position="829"/>
    </location>
</feature>
<protein>
    <submittedName>
        <fullName evidence="2">Uncharacterized protein</fullName>
    </submittedName>
</protein>